<name>A0ABY6J216_9BACT</name>
<reference evidence="3" key="1">
    <citation type="submission" date="2022-10" db="EMBL/GenBank/DDBJ databases">
        <title>Chitinophaga sp. nov., isolated from soil.</title>
        <authorList>
            <person name="Jeon C.O."/>
        </authorList>
    </citation>
    <scope>NUCLEOTIDE SEQUENCE</scope>
    <source>
        <strain evidence="3">R8</strain>
    </source>
</reference>
<organism evidence="3 4">
    <name type="scientific">Chitinophaga horti</name>
    <dbReference type="NCBI Taxonomy" id="2920382"/>
    <lineage>
        <taxon>Bacteria</taxon>
        <taxon>Pseudomonadati</taxon>
        <taxon>Bacteroidota</taxon>
        <taxon>Chitinophagia</taxon>
        <taxon>Chitinophagales</taxon>
        <taxon>Chitinophagaceae</taxon>
        <taxon>Chitinophaga</taxon>
    </lineage>
</organism>
<accession>A0ABY6J216</accession>
<dbReference type="Pfam" id="PF13568">
    <property type="entry name" value="OMP_b-brl_2"/>
    <property type="match status" value="1"/>
</dbReference>
<feature type="chain" id="PRO_5045229056" evidence="1">
    <location>
        <begin position="20"/>
        <end position="236"/>
    </location>
</feature>
<protein>
    <submittedName>
        <fullName evidence="3">PorT family protein</fullName>
    </submittedName>
</protein>
<keyword evidence="1" id="KW-0732">Signal</keyword>
<evidence type="ECO:0000259" key="2">
    <source>
        <dbReference type="Pfam" id="PF13568"/>
    </source>
</evidence>
<dbReference type="EMBL" id="CP107006">
    <property type="protein sequence ID" value="UYQ92677.1"/>
    <property type="molecule type" value="Genomic_DNA"/>
</dbReference>
<evidence type="ECO:0000313" key="4">
    <source>
        <dbReference type="Proteomes" id="UP001162741"/>
    </source>
</evidence>
<dbReference type="InterPro" id="IPR025665">
    <property type="entry name" value="Beta-barrel_OMP_2"/>
</dbReference>
<dbReference type="Proteomes" id="UP001162741">
    <property type="component" value="Chromosome"/>
</dbReference>
<evidence type="ECO:0000313" key="3">
    <source>
        <dbReference type="EMBL" id="UYQ92677.1"/>
    </source>
</evidence>
<feature type="signal peptide" evidence="1">
    <location>
        <begin position="1"/>
        <end position="19"/>
    </location>
</feature>
<feature type="domain" description="Outer membrane protein beta-barrel" evidence="2">
    <location>
        <begin position="51"/>
        <end position="209"/>
    </location>
</feature>
<dbReference type="RefSeq" id="WP_264280906.1">
    <property type="nucleotide sequence ID" value="NZ_CP107006.1"/>
</dbReference>
<gene>
    <name evidence="3" type="ORF">MKQ68_21595</name>
</gene>
<proteinExistence type="predicted"/>
<evidence type="ECO:0000256" key="1">
    <source>
        <dbReference type="SAM" id="SignalP"/>
    </source>
</evidence>
<keyword evidence="4" id="KW-1185">Reference proteome</keyword>
<sequence>MKKILFTLSLMAVSFGVFAQDNNTSTTSSSTTSSVANRARYSRDFFMLQLTYDNWAGADSARVTGFSRGVNVYLMYDIPLKDHISFAGGLGIGTSSIFLDDQKIDMSNGNSQQVNYVNTTAFSKYKVMTTYVDVPLELRFRGVPDNANKGFKAAIGAKVGMLLNAHTKSKASLGGEKNILKEQNKRFFNTWRYAATARVGWGNWAVLGSYGFSSVFKNNTGQEAFPYSIGICLSGL</sequence>